<reference evidence="2 3" key="1">
    <citation type="submission" date="2017-08" db="EMBL/GenBank/DDBJ databases">
        <title>Infants hospitalized years apart are colonized by the same room-sourced microbial strains.</title>
        <authorList>
            <person name="Brooks B."/>
            <person name="Olm M.R."/>
            <person name="Firek B.A."/>
            <person name="Baker R."/>
            <person name="Thomas B.C."/>
            <person name="Morowitz M.J."/>
            <person name="Banfield J.F."/>
        </authorList>
    </citation>
    <scope>NUCLEOTIDE SEQUENCE [LARGE SCALE GENOMIC DNA]</scope>
    <source>
        <strain evidence="2">S2_003_000_R1_3</strain>
    </source>
</reference>
<dbReference type="AlphaFoldDB" id="A0A2W5V1G7"/>
<dbReference type="PANTHER" id="PTHR43283">
    <property type="entry name" value="BETA-LACTAMASE-RELATED"/>
    <property type="match status" value="1"/>
</dbReference>
<dbReference type="SUPFAM" id="SSF56601">
    <property type="entry name" value="beta-lactamase/transpeptidase-like"/>
    <property type="match status" value="1"/>
</dbReference>
<comment type="caution">
    <text evidence="2">The sequence shown here is derived from an EMBL/GenBank/DDBJ whole genome shotgun (WGS) entry which is preliminary data.</text>
</comment>
<organism evidence="2 3">
    <name type="scientific">Corynebacterium kroppenstedtii</name>
    <dbReference type="NCBI Taxonomy" id="161879"/>
    <lineage>
        <taxon>Bacteria</taxon>
        <taxon>Bacillati</taxon>
        <taxon>Actinomycetota</taxon>
        <taxon>Actinomycetes</taxon>
        <taxon>Mycobacteriales</taxon>
        <taxon>Corynebacteriaceae</taxon>
        <taxon>Corynebacterium</taxon>
    </lineage>
</organism>
<sequence>MNDWPVNNAASSVDGKMTGDPTRVFELASVTKLLTSRAVLVAVEEGVCDLTTSVGPATVAHLLAHASGVGFATTEPEKAPETRRIYSSAGYEILADYIEKETEIPFPEYLQEAVCQPLGMTQTELYGSAGHGARSTLHDMDLFAQEMMNPQLVADPHYEVWYPDLAGVVPGYGMFKPCPWALGPEVKGKKGLLRERGGSGREHWTGTVLPPHTVGHFGQSGTFLWTVPGEHYAMVLTDRDFGDWAKPLWSTWNDARARELGYGV</sequence>
<keyword evidence="2" id="KW-0378">Hydrolase</keyword>
<dbReference type="InterPro" id="IPR050789">
    <property type="entry name" value="Diverse_Enzym_Activities"/>
</dbReference>
<gene>
    <name evidence="2" type="ORF">DI525_08925</name>
</gene>
<evidence type="ECO:0000259" key="1">
    <source>
        <dbReference type="Pfam" id="PF00144"/>
    </source>
</evidence>
<dbReference type="InterPro" id="IPR012338">
    <property type="entry name" value="Beta-lactam/transpept-like"/>
</dbReference>
<dbReference type="Pfam" id="PF00144">
    <property type="entry name" value="Beta-lactamase"/>
    <property type="match status" value="1"/>
</dbReference>
<evidence type="ECO:0000313" key="2">
    <source>
        <dbReference type="EMBL" id="PZR03791.1"/>
    </source>
</evidence>
<accession>A0A2W5V1G7</accession>
<protein>
    <submittedName>
        <fullName evidence="2">Serine hydrolase</fullName>
    </submittedName>
</protein>
<name>A0A2W5V1G7_9CORY</name>
<dbReference type="PANTHER" id="PTHR43283:SF15">
    <property type="entry name" value="CONSERVED PROTEIN"/>
    <property type="match status" value="1"/>
</dbReference>
<feature type="domain" description="Beta-lactamase-related" evidence="1">
    <location>
        <begin position="13"/>
        <end position="236"/>
    </location>
</feature>
<dbReference type="EMBL" id="QFRA01000028">
    <property type="protein sequence ID" value="PZR03791.1"/>
    <property type="molecule type" value="Genomic_DNA"/>
</dbReference>
<dbReference type="Proteomes" id="UP000249432">
    <property type="component" value="Unassembled WGS sequence"/>
</dbReference>
<dbReference type="GO" id="GO:0016787">
    <property type="term" value="F:hydrolase activity"/>
    <property type="evidence" value="ECO:0007669"/>
    <property type="project" value="UniProtKB-KW"/>
</dbReference>
<proteinExistence type="predicted"/>
<dbReference type="Gene3D" id="3.40.710.10">
    <property type="entry name" value="DD-peptidase/beta-lactamase superfamily"/>
    <property type="match status" value="1"/>
</dbReference>
<evidence type="ECO:0000313" key="3">
    <source>
        <dbReference type="Proteomes" id="UP000249432"/>
    </source>
</evidence>
<dbReference type="InterPro" id="IPR001466">
    <property type="entry name" value="Beta-lactam-related"/>
</dbReference>